<sequence length="650" mass="72115">MNKIGKYVLGIAALIFMTNCGNNNSNSNSGAMSSSKAEKVYVAPGEHDEYYAFFSGGYSGNITVAGLPSGRMLKEIPVFSQFPTSGYGYSEETKAMLNTSFGFVPWGDAHHPDISQTNGELDGRWIFINENNTPRIARVSLATFETEEIIELPNSAGNHASSFVTENTEYIVAGTRFAVPNPQRDMPISDMKGEFKGPLSFVSIAENGRMNLEFQLNMPGFNYDLAHPGRNKSHGWFFFTSYNTEEANTLMEVNASQNDKDYVAAVNWKKIVDYVKNGGGKKAPGTYAHNVYDDKTHMATSTMKEGVTMVDPREVEGAVFYIPIPKSPHGCDVDPSGQFIIGSGKLSTDLSVYDFDKMITAIENKDFVDDSYGIPVLSYENTLAGVVTQPGLGPLHTEFDGQGNAYTTFFISSEVVKWSLETFEVLDRQPTFYSVGHLMIPGGNSRKPFGKYLVAMNKITKDRYLPTGPELEHSAQLYDISGDKMELLSDFPTHGEPHYAAGIRADVIKDKSKKYYELSENEHPYAAKSEAEAKVTRNGNEVHINMTTIRSHFAPDNIEGIKVGDKVYFHITNLEQDFDVPHGFSIIGANTSEILVMPGQTKSIVWEPKREGVWPFYCTDFCSALHQEMQGYVRVSGKNSNVPLKYTLDE</sequence>
<reference evidence="5" key="1">
    <citation type="submission" date="2023-07" db="EMBL/GenBank/DDBJ databases">
        <authorList>
            <person name="Yue Y."/>
        </authorList>
    </citation>
    <scope>NUCLEOTIDE SEQUENCE [LARGE SCALE GENOMIC DNA]</scope>
    <source>
        <strain evidence="5">2Y89</strain>
    </source>
</reference>
<dbReference type="RefSeq" id="WP_224477565.1">
    <property type="nucleotide sequence ID" value="NZ_JAIUJS010000002.1"/>
</dbReference>
<dbReference type="InterPro" id="IPR001505">
    <property type="entry name" value="Copper_CuA"/>
</dbReference>
<dbReference type="Pfam" id="PF18764">
    <property type="entry name" value="nos_propeller"/>
    <property type="match status" value="1"/>
</dbReference>
<organism evidence="4 5">
    <name type="scientific">Winogradskyella vincentii</name>
    <dbReference type="NCBI Taxonomy" id="2877122"/>
    <lineage>
        <taxon>Bacteria</taxon>
        <taxon>Pseudomonadati</taxon>
        <taxon>Bacteroidota</taxon>
        <taxon>Flavobacteriia</taxon>
        <taxon>Flavobacteriales</taxon>
        <taxon>Flavobacteriaceae</taxon>
        <taxon>Winogradskyella</taxon>
    </lineage>
</organism>
<dbReference type="InterPro" id="IPR015943">
    <property type="entry name" value="WD40/YVTN_repeat-like_dom_sf"/>
</dbReference>
<comment type="caution">
    <text evidence="4">The sequence shown here is derived from an EMBL/GenBank/DDBJ whole genome shotgun (WGS) entry which is preliminary data.</text>
</comment>
<evidence type="ECO:0000256" key="3">
    <source>
        <dbReference type="ARBA" id="ARBA00023008"/>
    </source>
</evidence>
<dbReference type="Proteomes" id="UP001198402">
    <property type="component" value="Unassembled WGS sequence"/>
</dbReference>
<dbReference type="PANTHER" id="PTHR42838">
    <property type="entry name" value="CYTOCHROME C OXIDASE SUBUNIT II"/>
    <property type="match status" value="1"/>
</dbReference>
<dbReference type="Gene3D" id="2.60.40.420">
    <property type="entry name" value="Cupredoxins - blue copper proteins"/>
    <property type="match status" value="1"/>
</dbReference>
<dbReference type="InterPro" id="IPR011045">
    <property type="entry name" value="N2O_reductase_N"/>
</dbReference>
<dbReference type="SUPFAM" id="SSF50974">
    <property type="entry name" value="Nitrous oxide reductase, N-terminal domain"/>
    <property type="match status" value="1"/>
</dbReference>
<evidence type="ECO:0000256" key="2">
    <source>
        <dbReference type="ARBA" id="ARBA00022723"/>
    </source>
</evidence>
<gene>
    <name evidence="4" type="primary">nosZ</name>
    <name evidence="4" type="ORF">LBV24_05400</name>
</gene>
<evidence type="ECO:0000313" key="5">
    <source>
        <dbReference type="Proteomes" id="UP001198402"/>
    </source>
</evidence>
<keyword evidence="2" id="KW-0479">Metal-binding</keyword>
<dbReference type="InterPro" id="IPR051403">
    <property type="entry name" value="NosZ/Cyto_c_oxidase_sub2"/>
</dbReference>
<dbReference type="GO" id="GO:0050304">
    <property type="term" value="F:nitrous-oxide reductase activity"/>
    <property type="evidence" value="ECO:0007669"/>
    <property type="project" value="UniProtKB-EC"/>
</dbReference>
<protein>
    <submittedName>
        <fullName evidence="4">Sec-dependent nitrous-oxide reductase</fullName>
        <ecNumber evidence="4">1.7.2.4</ecNumber>
    </submittedName>
</protein>
<dbReference type="SUPFAM" id="SSF49503">
    <property type="entry name" value="Cupredoxins"/>
    <property type="match status" value="1"/>
</dbReference>
<dbReference type="EMBL" id="JAIUJS010000002">
    <property type="protein sequence ID" value="MCA0152642.1"/>
    <property type="molecule type" value="Genomic_DNA"/>
</dbReference>
<dbReference type="InterPro" id="IPR041114">
    <property type="entry name" value="Nos_propeller"/>
</dbReference>
<keyword evidence="4" id="KW-0560">Oxidoreductase</keyword>
<dbReference type="NCBIfam" id="TIGR04246">
    <property type="entry name" value="nitrous_NosZ_Gp"/>
    <property type="match status" value="1"/>
</dbReference>
<dbReference type="PANTHER" id="PTHR42838:SF2">
    <property type="entry name" value="NITROUS-OXIDE REDUCTASE"/>
    <property type="match status" value="1"/>
</dbReference>
<dbReference type="InterPro" id="IPR026468">
    <property type="entry name" value="Nitrous_oxide_Rdtase_Sec-dep"/>
</dbReference>
<evidence type="ECO:0000313" key="4">
    <source>
        <dbReference type="EMBL" id="MCA0152642.1"/>
    </source>
</evidence>
<dbReference type="PROSITE" id="PS00078">
    <property type="entry name" value="COX2"/>
    <property type="match status" value="1"/>
</dbReference>
<dbReference type="EC" id="1.7.2.4" evidence="4"/>
<accession>A0ABS7Y1W9</accession>
<keyword evidence="5" id="KW-1185">Reference proteome</keyword>
<evidence type="ECO:0000256" key="1">
    <source>
        <dbReference type="ARBA" id="ARBA00004196"/>
    </source>
</evidence>
<comment type="subcellular location">
    <subcellularLocation>
        <location evidence="1">Cell envelope</location>
    </subcellularLocation>
</comment>
<dbReference type="Gene3D" id="2.130.10.10">
    <property type="entry name" value="YVTN repeat-like/Quinoprotein amine dehydrogenase"/>
    <property type="match status" value="1"/>
</dbReference>
<name>A0ABS7Y1W9_9FLAO</name>
<dbReference type="InterPro" id="IPR008972">
    <property type="entry name" value="Cupredoxin"/>
</dbReference>
<proteinExistence type="predicted"/>
<keyword evidence="3" id="KW-0186">Copper</keyword>